<evidence type="ECO:0000256" key="3">
    <source>
        <dbReference type="ARBA" id="ARBA00022576"/>
    </source>
</evidence>
<evidence type="ECO:0000313" key="7">
    <source>
        <dbReference type="EMBL" id="RKP09687.1"/>
    </source>
</evidence>
<dbReference type="SUPFAM" id="SSF53383">
    <property type="entry name" value="PLP-dependent transferases"/>
    <property type="match status" value="1"/>
</dbReference>
<proteinExistence type="inferred from homology"/>
<evidence type="ECO:0000256" key="4">
    <source>
        <dbReference type="ARBA" id="ARBA00022679"/>
    </source>
</evidence>
<organism evidence="7 8">
    <name type="scientific">Thamnocephalis sphaerospora</name>
    <dbReference type="NCBI Taxonomy" id="78915"/>
    <lineage>
        <taxon>Eukaryota</taxon>
        <taxon>Fungi</taxon>
        <taxon>Fungi incertae sedis</taxon>
        <taxon>Zoopagomycota</taxon>
        <taxon>Zoopagomycotina</taxon>
        <taxon>Zoopagomycetes</taxon>
        <taxon>Zoopagales</taxon>
        <taxon>Sigmoideomycetaceae</taxon>
        <taxon>Thamnocephalis</taxon>
    </lineage>
</organism>
<evidence type="ECO:0000256" key="2">
    <source>
        <dbReference type="ARBA" id="ARBA00007441"/>
    </source>
</evidence>
<dbReference type="OrthoDB" id="2108at2759"/>
<dbReference type="GO" id="GO:0008483">
    <property type="term" value="F:transaminase activity"/>
    <property type="evidence" value="ECO:0007669"/>
    <property type="project" value="UniProtKB-KW"/>
</dbReference>
<dbReference type="InterPro" id="IPR050596">
    <property type="entry name" value="AspAT/PAT-like"/>
</dbReference>
<dbReference type="Proteomes" id="UP000271241">
    <property type="component" value="Unassembled WGS sequence"/>
</dbReference>
<keyword evidence="4 7" id="KW-0808">Transferase</keyword>
<dbReference type="InterPro" id="IPR015424">
    <property type="entry name" value="PyrdxlP-dep_Trfase"/>
</dbReference>
<keyword evidence="5" id="KW-0663">Pyridoxal phosphate</keyword>
<evidence type="ECO:0000256" key="1">
    <source>
        <dbReference type="ARBA" id="ARBA00001933"/>
    </source>
</evidence>
<dbReference type="CDD" id="cd00609">
    <property type="entry name" value="AAT_like"/>
    <property type="match status" value="1"/>
</dbReference>
<keyword evidence="8" id="KW-1185">Reference proteome</keyword>
<dbReference type="GO" id="GO:0006520">
    <property type="term" value="P:amino acid metabolic process"/>
    <property type="evidence" value="ECO:0007669"/>
    <property type="project" value="InterPro"/>
</dbReference>
<name>A0A4P9XU06_9FUNG</name>
<comment type="cofactor">
    <cofactor evidence="1">
        <name>pyridoxal 5'-phosphate</name>
        <dbReference type="ChEBI" id="CHEBI:597326"/>
    </cofactor>
</comment>
<sequence>MPGIEHPASTGVIYVTDRASKFGFYPDNKEWANFGQGAPEVDDIPGADPKPTTIDLPVETREYAPVAGATELRKAVANLYNEVYRRDKESKYTYENVCIVPGGRAGITRVASAIGNVNVGYFLPEYTAYEQMLGVFKRFVPIPSVLDESSSYHIDPRVMRKEITKRGLGLIVLSNPGNPTGQVVEGEELAECVQIARERKCTIVFDEFYSAYIYSHPEEMNGRTVSAAAYIDDVNEDPIIMVDGLTKNHRLPGWRVCWLIGPKELVSSMQSSGSFLDGGANHPLQMAAVPLLDPEHYHREVVALQNHFRHKRDTVLERLANMGLEVKHPPKATFYVWLDLSPLPSPINIGLEFFEALLHEKVIVVPGIFFDINPAHRRDLFESPCHHFVRLSFGPPLEELQRGLDGIERLLKRHHYPPQE</sequence>
<comment type="similarity">
    <text evidence="2">Belongs to the class-I pyridoxal-phosphate-dependent aminotransferase family.</text>
</comment>
<dbReference type="STRING" id="78915.A0A4P9XU06"/>
<evidence type="ECO:0000313" key="8">
    <source>
        <dbReference type="Proteomes" id="UP000271241"/>
    </source>
</evidence>
<evidence type="ECO:0000256" key="5">
    <source>
        <dbReference type="ARBA" id="ARBA00022898"/>
    </source>
</evidence>
<keyword evidence="3" id="KW-0032">Aminotransferase</keyword>
<dbReference type="GO" id="GO:0030170">
    <property type="term" value="F:pyridoxal phosphate binding"/>
    <property type="evidence" value="ECO:0007669"/>
    <property type="project" value="InterPro"/>
</dbReference>
<dbReference type="PANTHER" id="PTHR46383:SF1">
    <property type="entry name" value="ASPARTATE AMINOTRANSFERASE"/>
    <property type="match status" value="1"/>
</dbReference>
<dbReference type="Gene3D" id="3.40.640.10">
    <property type="entry name" value="Type I PLP-dependent aspartate aminotransferase-like (Major domain)"/>
    <property type="match status" value="1"/>
</dbReference>
<reference evidence="8" key="1">
    <citation type="journal article" date="2018" name="Nat. Microbiol.">
        <title>Leveraging single-cell genomics to expand the fungal tree of life.</title>
        <authorList>
            <person name="Ahrendt S.R."/>
            <person name="Quandt C.A."/>
            <person name="Ciobanu D."/>
            <person name="Clum A."/>
            <person name="Salamov A."/>
            <person name="Andreopoulos B."/>
            <person name="Cheng J.F."/>
            <person name="Woyke T."/>
            <person name="Pelin A."/>
            <person name="Henrissat B."/>
            <person name="Reynolds N.K."/>
            <person name="Benny G.L."/>
            <person name="Smith M.E."/>
            <person name="James T.Y."/>
            <person name="Grigoriev I.V."/>
        </authorList>
    </citation>
    <scope>NUCLEOTIDE SEQUENCE [LARGE SCALE GENOMIC DNA]</scope>
    <source>
        <strain evidence="8">RSA 1356</strain>
    </source>
</reference>
<evidence type="ECO:0000259" key="6">
    <source>
        <dbReference type="Pfam" id="PF00155"/>
    </source>
</evidence>
<dbReference type="PANTHER" id="PTHR46383">
    <property type="entry name" value="ASPARTATE AMINOTRANSFERASE"/>
    <property type="match status" value="1"/>
</dbReference>
<gene>
    <name evidence="7" type="ORF">THASP1DRAFT_22498</name>
</gene>
<accession>A0A4P9XU06</accession>
<protein>
    <submittedName>
        <fullName evidence="7">Pyridoxal phosphate-dependent transferase</fullName>
    </submittedName>
</protein>
<dbReference type="InterPro" id="IPR004839">
    <property type="entry name" value="Aminotransferase_I/II_large"/>
</dbReference>
<dbReference type="Pfam" id="PF00155">
    <property type="entry name" value="Aminotran_1_2"/>
    <property type="match status" value="1"/>
</dbReference>
<dbReference type="EMBL" id="KZ992495">
    <property type="protein sequence ID" value="RKP09687.1"/>
    <property type="molecule type" value="Genomic_DNA"/>
</dbReference>
<dbReference type="InterPro" id="IPR015421">
    <property type="entry name" value="PyrdxlP-dep_Trfase_major"/>
</dbReference>
<dbReference type="AlphaFoldDB" id="A0A4P9XU06"/>
<feature type="domain" description="Aminotransferase class I/classII large" evidence="6">
    <location>
        <begin position="54"/>
        <end position="405"/>
    </location>
</feature>